<dbReference type="AlphaFoldDB" id="A0A089NSM9"/>
<dbReference type="HOGENOM" id="CLU_2974290_0_0_5"/>
<feature type="region of interest" description="Disordered" evidence="1">
    <location>
        <begin position="39"/>
        <end position="58"/>
    </location>
</feature>
<evidence type="ECO:0000313" key="2">
    <source>
        <dbReference type="EMBL" id="AIQ90382.1"/>
    </source>
</evidence>
<keyword evidence="3" id="KW-1185">Reference proteome</keyword>
<dbReference type="KEGG" id="mor:MOC_2627"/>
<name>A0A089NSM9_9HYPH</name>
<proteinExistence type="predicted"/>
<feature type="region of interest" description="Disordered" evidence="1">
    <location>
        <begin position="1"/>
        <end position="29"/>
    </location>
</feature>
<dbReference type="EMBL" id="CP003811">
    <property type="protein sequence ID" value="AIQ90382.1"/>
    <property type="molecule type" value="Genomic_DNA"/>
</dbReference>
<organism evidence="2 3">
    <name type="scientific">Methylobacterium oryzae CBMB20</name>
    <dbReference type="NCBI Taxonomy" id="693986"/>
    <lineage>
        <taxon>Bacteria</taxon>
        <taxon>Pseudomonadati</taxon>
        <taxon>Pseudomonadota</taxon>
        <taxon>Alphaproteobacteria</taxon>
        <taxon>Hyphomicrobiales</taxon>
        <taxon>Methylobacteriaceae</taxon>
        <taxon>Methylobacterium</taxon>
    </lineage>
</organism>
<accession>A0A089NSM9</accession>
<evidence type="ECO:0000313" key="3">
    <source>
        <dbReference type="Proteomes" id="UP000029492"/>
    </source>
</evidence>
<evidence type="ECO:0000256" key="1">
    <source>
        <dbReference type="SAM" id="MobiDB-lite"/>
    </source>
</evidence>
<reference evidence="2 3" key="1">
    <citation type="journal article" date="2014" name="PLoS ONE">
        <title>Genome Information of Methylobacterium oryzae, a Plant-Probiotic Methylotroph in the Phyllosphere.</title>
        <authorList>
            <person name="Kwak M.J."/>
            <person name="Jeong H."/>
            <person name="Madhaiyan M."/>
            <person name="Lee Y."/>
            <person name="Sa T.M."/>
            <person name="Oh T.K."/>
            <person name="Kim J.F."/>
        </authorList>
    </citation>
    <scope>NUCLEOTIDE SEQUENCE [LARGE SCALE GENOMIC DNA]</scope>
    <source>
        <strain evidence="2 3">CBMB20</strain>
    </source>
</reference>
<gene>
    <name evidence="2" type="ORF">MOC_2627</name>
</gene>
<dbReference type="STRING" id="693986.MOC_2627"/>
<protein>
    <submittedName>
        <fullName evidence="2">Protein of unassigned function</fullName>
    </submittedName>
</protein>
<sequence>MTLTASPDRQPRPPPRSIRDGINPRQNPGKITRIVLPAQEEHPPPFSTLPQHAVLMTR</sequence>
<dbReference type="Proteomes" id="UP000029492">
    <property type="component" value="Chromosome"/>
</dbReference>